<dbReference type="Pfam" id="PF01569">
    <property type="entry name" value="PAP2"/>
    <property type="match status" value="1"/>
</dbReference>
<dbReference type="PANTHER" id="PTHR14969:SF13">
    <property type="entry name" value="AT30094P"/>
    <property type="match status" value="1"/>
</dbReference>
<dbReference type="STRING" id="426701.SAMN04488098_100851"/>
<reference evidence="4" key="1">
    <citation type="submission" date="2016-10" db="EMBL/GenBank/DDBJ databases">
        <authorList>
            <person name="Varghese N."/>
            <person name="Submissions S."/>
        </authorList>
    </citation>
    <scope>NUCLEOTIDE SEQUENCE [LARGE SCALE GENOMIC DNA]</scope>
    <source>
        <strain evidence="4">DSM 19181</strain>
    </source>
</reference>
<feature type="transmembrane region" description="Helical" evidence="1">
    <location>
        <begin position="141"/>
        <end position="160"/>
    </location>
</feature>
<dbReference type="RefSeq" id="WP_091265524.1">
    <property type="nucleotide sequence ID" value="NZ_FNFK01000008.1"/>
</dbReference>
<dbReference type="InterPro" id="IPR036938">
    <property type="entry name" value="PAP2/HPO_sf"/>
</dbReference>
<gene>
    <name evidence="3" type="ORF">SAMN04488098_100851</name>
</gene>
<dbReference type="EMBL" id="FNFK01000008">
    <property type="protein sequence ID" value="SDJ96939.1"/>
    <property type="molecule type" value="Genomic_DNA"/>
</dbReference>
<dbReference type="OrthoDB" id="9789113at2"/>
<keyword evidence="1" id="KW-1133">Transmembrane helix</keyword>
<proteinExistence type="predicted"/>
<dbReference type="PANTHER" id="PTHR14969">
    <property type="entry name" value="SPHINGOSINE-1-PHOSPHATE PHOSPHOHYDROLASE"/>
    <property type="match status" value="1"/>
</dbReference>
<evidence type="ECO:0000313" key="4">
    <source>
        <dbReference type="Proteomes" id="UP000199433"/>
    </source>
</evidence>
<organism evidence="3 4">
    <name type="scientific">Alkalibacterium thalassium</name>
    <dbReference type="NCBI Taxonomy" id="426701"/>
    <lineage>
        <taxon>Bacteria</taxon>
        <taxon>Bacillati</taxon>
        <taxon>Bacillota</taxon>
        <taxon>Bacilli</taxon>
        <taxon>Lactobacillales</taxon>
        <taxon>Carnobacteriaceae</taxon>
        <taxon>Alkalibacterium</taxon>
    </lineage>
</organism>
<feature type="transmembrane region" description="Helical" evidence="1">
    <location>
        <begin position="18"/>
        <end position="37"/>
    </location>
</feature>
<feature type="domain" description="Phosphatidic acid phosphatase type 2/haloperoxidase" evidence="2">
    <location>
        <begin position="98"/>
        <end position="213"/>
    </location>
</feature>
<dbReference type="CDD" id="cd03392">
    <property type="entry name" value="PAP2_like_2"/>
    <property type="match status" value="1"/>
</dbReference>
<keyword evidence="4" id="KW-1185">Reference proteome</keyword>
<name>A0A1G8Y252_9LACT</name>
<feature type="transmembrane region" description="Helical" evidence="1">
    <location>
        <begin position="66"/>
        <end position="88"/>
    </location>
</feature>
<evidence type="ECO:0000259" key="2">
    <source>
        <dbReference type="SMART" id="SM00014"/>
    </source>
</evidence>
<feature type="transmembrane region" description="Helical" evidence="1">
    <location>
        <begin position="169"/>
        <end position="190"/>
    </location>
</feature>
<dbReference type="SMART" id="SM00014">
    <property type="entry name" value="acidPPc"/>
    <property type="match status" value="1"/>
</dbReference>
<evidence type="ECO:0000256" key="1">
    <source>
        <dbReference type="SAM" id="Phobius"/>
    </source>
</evidence>
<keyword evidence="1" id="KW-0472">Membrane</keyword>
<accession>A0A1G8Y252</accession>
<dbReference type="Gene3D" id="1.20.144.10">
    <property type="entry name" value="Phosphatidic acid phosphatase type 2/haloperoxidase"/>
    <property type="match status" value="2"/>
</dbReference>
<protein>
    <submittedName>
        <fullName evidence="3">Undecaprenyl-diphosphatase</fullName>
    </submittedName>
</protein>
<feature type="transmembrane region" description="Helical" evidence="1">
    <location>
        <begin position="202"/>
        <end position="220"/>
    </location>
</feature>
<keyword evidence="1" id="KW-0812">Transmembrane</keyword>
<dbReference type="Proteomes" id="UP000199433">
    <property type="component" value="Unassembled WGS sequence"/>
</dbReference>
<dbReference type="InterPro" id="IPR000326">
    <property type="entry name" value="PAP2/HPO"/>
</dbReference>
<sequence length="230" mass="26068">MEEAKEYIVNKFGKPKNLFILAMVLSIPFLFLVWMSFYDWGFIGLLDEVIGNEFHEERRALLTWEFIFVTRLGDGWFVGLFTILFSLYIWRSRKNTRLAVWYFLTVSVGAGGVNQLVKFFFRRPRPTHVEHLIVQGGYSFPSGHAMGSIITYGALLFLIIRASKSWKPVIIASLTLIPLIGLIGISRVYLGVHYPSDIIGGYSLGLAVLSLSIGLYSASLQNKGYKKGER</sequence>
<feature type="transmembrane region" description="Helical" evidence="1">
    <location>
        <begin position="100"/>
        <end position="121"/>
    </location>
</feature>
<dbReference type="SUPFAM" id="SSF48317">
    <property type="entry name" value="Acid phosphatase/Vanadium-dependent haloperoxidase"/>
    <property type="match status" value="1"/>
</dbReference>
<dbReference type="AlphaFoldDB" id="A0A1G8Y252"/>
<evidence type="ECO:0000313" key="3">
    <source>
        <dbReference type="EMBL" id="SDJ96939.1"/>
    </source>
</evidence>